<sequence>MVTRIRNIVLDTRKPLELAEFWAAVLGGTISVNDDTWVVVTDPAGRRLVCQLAPDHEPPAFPDPKGSQQVHLDLDVDDIDEVERQVLALGATRVTAPHVETDFRVFRDPAGHPFCLIVPAV</sequence>
<organism evidence="2 3">
    <name type="scientific">Actinocrispum wychmicini</name>
    <dbReference type="NCBI Taxonomy" id="1213861"/>
    <lineage>
        <taxon>Bacteria</taxon>
        <taxon>Bacillati</taxon>
        <taxon>Actinomycetota</taxon>
        <taxon>Actinomycetes</taxon>
        <taxon>Pseudonocardiales</taxon>
        <taxon>Pseudonocardiaceae</taxon>
        <taxon>Actinocrispum</taxon>
    </lineage>
</organism>
<dbReference type="CDD" id="cd06587">
    <property type="entry name" value="VOC"/>
    <property type="match status" value="1"/>
</dbReference>
<reference evidence="2 3" key="1">
    <citation type="submission" date="2019-03" db="EMBL/GenBank/DDBJ databases">
        <title>Genomic Encyclopedia of Type Strains, Phase IV (KMG-IV): sequencing the most valuable type-strain genomes for metagenomic binning, comparative biology and taxonomic classification.</title>
        <authorList>
            <person name="Goeker M."/>
        </authorList>
    </citation>
    <scope>NUCLEOTIDE SEQUENCE [LARGE SCALE GENOMIC DNA]</scope>
    <source>
        <strain evidence="2 3">DSM 45934</strain>
    </source>
</reference>
<evidence type="ECO:0000313" key="3">
    <source>
        <dbReference type="Proteomes" id="UP000295680"/>
    </source>
</evidence>
<dbReference type="Gene3D" id="3.10.180.10">
    <property type="entry name" value="2,3-Dihydroxybiphenyl 1,2-Dioxygenase, domain 1"/>
    <property type="match status" value="1"/>
</dbReference>
<feature type="domain" description="VOC" evidence="1">
    <location>
        <begin position="4"/>
        <end position="119"/>
    </location>
</feature>
<dbReference type="PROSITE" id="PS51819">
    <property type="entry name" value="VOC"/>
    <property type="match status" value="1"/>
</dbReference>
<name>A0A4R2J4H5_9PSEU</name>
<dbReference type="PANTHER" id="PTHR35908">
    <property type="entry name" value="HYPOTHETICAL FUSION PROTEIN"/>
    <property type="match status" value="1"/>
</dbReference>
<dbReference type="EMBL" id="SLWS01000010">
    <property type="protein sequence ID" value="TCO53621.1"/>
    <property type="molecule type" value="Genomic_DNA"/>
</dbReference>
<dbReference type="SUPFAM" id="SSF54593">
    <property type="entry name" value="Glyoxalase/Bleomycin resistance protein/Dihydroxybiphenyl dioxygenase"/>
    <property type="match status" value="1"/>
</dbReference>
<gene>
    <name evidence="2" type="ORF">EV192_110210</name>
</gene>
<dbReference type="InterPro" id="IPR037523">
    <property type="entry name" value="VOC_core"/>
</dbReference>
<dbReference type="InterPro" id="IPR041581">
    <property type="entry name" value="Glyoxalase_6"/>
</dbReference>
<dbReference type="InterPro" id="IPR029068">
    <property type="entry name" value="Glyas_Bleomycin-R_OHBP_Dase"/>
</dbReference>
<dbReference type="PANTHER" id="PTHR35908:SF1">
    <property type="entry name" value="CONSERVED PROTEIN"/>
    <property type="match status" value="1"/>
</dbReference>
<dbReference type="Proteomes" id="UP000295680">
    <property type="component" value="Unassembled WGS sequence"/>
</dbReference>
<keyword evidence="3" id="KW-1185">Reference proteome</keyword>
<proteinExistence type="predicted"/>
<evidence type="ECO:0000259" key="1">
    <source>
        <dbReference type="PROSITE" id="PS51819"/>
    </source>
</evidence>
<dbReference type="OrthoDB" id="1645442at2"/>
<dbReference type="RefSeq" id="WP_132123586.1">
    <property type="nucleotide sequence ID" value="NZ_SLWS01000010.1"/>
</dbReference>
<comment type="caution">
    <text evidence="2">The sequence shown here is derived from an EMBL/GenBank/DDBJ whole genome shotgun (WGS) entry which is preliminary data.</text>
</comment>
<dbReference type="Pfam" id="PF18029">
    <property type="entry name" value="Glyoxalase_6"/>
    <property type="match status" value="1"/>
</dbReference>
<evidence type="ECO:0000313" key="2">
    <source>
        <dbReference type="EMBL" id="TCO53621.1"/>
    </source>
</evidence>
<dbReference type="AlphaFoldDB" id="A0A4R2J4H5"/>
<accession>A0A4R2J4H5</accession>
<protein>
    <recommendedName>
        <fullName evidence="1">VOC domain-containing protein</fullName>
    </recommendedName>
</protein>